<feature type="domain" description="Casparian strip membrane protein" evidence="9">
    <location>
        <begin position="30"/>
        <end position="178"/>
    </location>
</feature>
<dbReference type="GO" id="GO:0005886">
    <property type="term" value="C:plasma membrane"/>
    <property type="evidence" value="ECO:0007669"/>
    <property type="project" value="UniProtKB-SubCell"/>
</dbReference>
<comment type="caution">
    <text evidence="10">The sequence shown here is derived from an EMBL/GenBank/DDBJ whole genome shotgun (WGS) entry which is preliminary data.</text>
</comment>
<evidence type="ECO:0000256" key="3">
    <source>
        <dbReference type="ARBA" id="ARBA00011489"/>
    </source>
</evidence>
<keyword evidence="11" id="KW-1185">Reference proteome</keyword>
<dbReference type="InterPro" id="IPR006702">
    <property type="entry name" value="CASP_dom"/>
</dbReference>
<comment type="caution">
    <text evidence="8">Lacks conserved residue(s) required for the propagation of feature annotation.</text>
</comment>
<comment type="subcellular location">
    <subcellularLocation>
        <location evidence="1 8">Cell membrane</location>
        <topology evidence="1 8">Multi-pass membrane protein</topology>
    </subcellularLocation>
</comment>
<keyword evidence="7 8" id="KW-0472">Membrane</keyword>
<dbReference type="Pfam" id="PF04535">
    <property type="entry name" value="CASP_dom"/>
    <property type="match status" value="1"/>
</dbReference>
<evidence type="ECO:0000256" key="4">
    <source>
        <dbReference type="ARBA" id="ARBA00022475"/>
    </source>
</evidence>
<evidence type="ECO:0000313" key="11">
    <source>
        <dbReference type="Proteomes" id="UP001140949"/>
    </source>
</evidence>
<keyword evidence="5 8" id="KW-0812">Transmembrane</keyword>
<dbReference type="Proteomes" id="UP001140949">
    <property type="component" value="Unassembled WGS sequence"/>
</dbReference>
<name>A0AAX6E170_IRIPA</name>
<organism evidence="10 11">
    <name type="scientific">Iris pallida</name>
    <name type="common">Sweet iris</name>
    <dbReference type="NCBI Taxonomy" id="29817"/>
    <lineage>
        <taxon>Eukaryota</taxon>
        <taxon>Viridiplantae</taxon>
        <taxon>Streptophyta</taxon>
        <taxon>Embryophyta</taxon>
        <taxon>Tracheophyta</taxon>
        <taxon>Spermatophyta</taxon>
        <taxon>Magnoliopsida</taxon>
        <taxon>Liliopsida</taxon>
        <taxon>Asparagales</taxon>
        <taxon>Iridaceae</taxon>
        <taxon>Iridoideae</taxon>
        <taxon>Irideae</taxon>
        <taxon>Iris</taxon>
    </lineage>
</organism>
<evidence type="ECO:0000256" key="5">
    <source>
        <dbReference type="ARBA" id="ARBA00022692"/>
    </source>
</evidence>
<comment type="similarity">
    <text evidence="2 8">Belongs to the Casparian strip membrane proteins (CASP) family.</text>
</comment>
<sequence length="198" mass="21698">MANIESNDMKSDAAWRQMLVPKATKKLVVLLPVLLRVAVILLTLAAALAMGLNRQSRIITVAIVGTTPIVQTFTVKFRHTPAFMYFVIANATVSIYNLLVLVFRFFLSKCKAYHITMHIMDLVMMGLLATGAAAAASMAELGKNGNYHARWSPICDKFEAYCHRGGLALIVSFIGAVLLVSLNAHAILALYYRPASQL</sequence>
<protein>
    <recommendedName>
        <fullName evidence="8">CASP-like protein</fullName>
    </recommendedName>
</protein>
<evidence type="ECO:0000256" key="1">
    <source>
        <dbReference type="ARBA" id="ARBA00004651"/>
    </source>
</evidence>
<dbReference type="EMBL" id="JANAVB010040817">
    <property type="protein sequence ID" value="KAJ6797710.1"/>
    <property type="molecule type" value="Genomic_DNA"/>
</dbReference>
<dbReference type="PANTHER" id="PTHR36488">
    <property type="entry name" value="CASP-LIKE PROTEIN 1U1"/>
    <property type="match status" value="1"/>
</dbReference>
<dbReference type="InterPro" id="IPR044173">
    <property type="entry name" value="CASPL"/>
</dbReference>
<dbReference type="InterPro" id="IPR006459">
    <property type="entry name" value="CASP/CASPL"/>
</dbReference>
<feature type="transmembrane region" description="Helical" evidence="8">
    <location>
        <begin position="119"/>
        <end position="139"/>
    </location>
</feature>
<reference evidence="10" key="2">
    <citation type="submission" date="2023-04" db="EMBL/GenBank/DDBJ databases">
        <authorList>
            <person name="Bruccoleri R.E."/>
            <person name="Oakeley E.J."/>
            <person name="Faust A.-M."/>
            <person name="Dessus-Babus S."/>
            <person name="Altorfer M."/>
            <person name="Burckhardt D."/>
            <person name="Oertli M."/>
            <person name="Naumann U."/>
            <person name="Petersen F."/>
            <person name="Wong J."/>
        </authorList>
    </citation>
    <scope>NUCLEOTIDE SEQUENCE</scope>
    <source>
        <strain evidence="10">GSM-AAB239-AS_SAM_17_03QT</strain>
        <tissue evidence="10">Leaf</tissue>
    </source>
</reference>
<dbReference type="PANTHER" id="PTHR36488:SF8">
    <property type="entry name" value="CASP-LIKE PROTEIN 1U1"/>
    <property type="match status" value="1"/>
</dbReference>
<evidence type="ECO:0000256" key="7">
    <source>
        <dbReference type="ARBA" id="ARBA00023136"/>
    </source>
</evidence>
<comment type="subunit">
    <text evidence="3 8">Homodimer and heterodimers.</text>
</comment>
<dbReference type="NCBIfam" id="TIGR01569">
    <property type="entry name" value="A_tha_TIGR01569"/>
    <property type="match status" value="1"/>
</dbReference>
<evidence type="ECO:0000313" key="10">
    <source>
        <dbReference type="EMBL" id="KAJ6797710.1"/>
    </source>
</evidence>
<gene>
    <name evidence="10" type="ORF">M6B38_216120</name>
</gene>
<feature type="transmembrane region" description="Helical" evidence="8">
    <location>
        <begin position="27"/>
        <end position="51"/>
    </location>
</feature>
<keyword evidence="4 8" id="KW-1003">Cell membrane</keyword>
<feature type="transmembrane region" description="Helical" evidence="8">
    <location>
        <begin position="83"/>
        <end position="107"/>
    </location>
</feature>
<dbReference type="AlphaFoldDB" id="A0AAX6E170"/>
<feature type="transmembrane region" description="Helical" evidence="8">
    <location>
        <begin position="58"/>
        <end position="77"/>
    </location>
</feature>
<accession>A0AAX6E170</accession>
<evidence type="ECO:0000259" key="9">
    <source>
        <dbReference type="Pfam" id="PF04535"/>
    </source>
</evidence>
<proteinExistence type="inferred from homology"/>
<evidence type="ECO:0000256" key="8">
    <source>
        <dbReference type="RuleBase" id="RU361233"/>
    </source>
</evidence>
<reference evidence="10" key="1">
    <citation type="journal article" date="2023" name="GigaByte">
        <title>Genome assembly of the bearded iris, Iris pallida Lam.</title>
        <authorList>
            <person name="Bruccoleri R.E."/>
            <person name="Oakeley E.J."/>
            <person name="Faust A.M.E."/>
            <person name="Altorfer M."/>
            <person name="Dessus-Babus S."/>
            <person name="Burckhardt D."/>
            <person name="Oertli M."/>
            <person name="Naumann U."/>
            <person name="Petersen F."/>
            <person name="Wong J."/>
        </authorList>
    </citation>
    <scope>NUCLEOTIDE SEQUENCE</scope>
    <source>
        <strain evidence="10">GSM-AAB239-AS_SAM_17_03QT</strain>
    </source>
</reference>
<evidence type="ECO:0000256" key="6">
    <source>
        <dbReference type="ARBA" id="ARBA00022989"/>
    </source>
</evidence>
<evidence type="ECO:0000256" key="2">
    <source>
        <dbReference type="ARBA" id="ARBA00007651"/>
    </source>
</evidence>
<keyword evidence="6 8" id="KW-1133">Transmembrane helix</keyword>
<feature type="transmembrane region" description="Helical" evidence="8">
    <location>
        <begin position="167"/>
        <end position="192"/>
    </location>
</feature>